<dbReference type="InterPro" id="IPR036188">
    <property type="entry name" value="FAD/NAD-bd_sf"/>
</dbReference>
<evidence type="ECO:0000259" key="8">
    <source>
        <dbReference type="PROSITE" id="PS00624"/>
    </source>
</evidence>
<evidence type="ECO:0000256" key="4">
    <source>
        <dbReference type="ARBA" id="ARBA00022827"/>
    </source>
</evidence>
<dbReference type="PROSITE" id="PS00623">
    <property type="entry name" value="GMC_OXRED_1"/>
    <property type="match status" value="1"/>
</dbReference>
<dbReference type="InterPro" id="IPR007867">
    <property type="entry name" value="GMC_OxRtase_C"/>
</dbReference>
<dbReference type="SUPFAM" id="SSF54373">
    <property type="entry name" value="FAD-linked reductases, C-terminal domain"/>
    <property type="match status" value="1"/>
</dbReference>
<feature type="domain" description="Glucose-methanol-choline oxidoreductase N-terminal" evidence="8">
    <location>
        <begin position="283"/>
        <end position="297"/>
    </location>
</feature>
<gene>
    <name evidence="9" type="ORF">DKW60_19650</name>
</gene>
<dbReference type="PROSITE" id="PS00624">
    <property type="entry name" value="GMC_OXRED_2"/>
    <property type="match status" value="1"/>
</dbReference>
<evidence type="ECO:0000259" key="7">
    <source>
        <dbReference type="PROSITE" id="PS00623"/>
    </source>
</evidence>
<dbReference type="PIRSF" id="PIRSF000137">
    <property type="entry name" value="Alcohol_oxidase"/>
    <property type="match status" value="1"/>
</dbReference>
<evidence type="ECO:0000256" key="1">
    <source>
        <dbReference type="ARBA" id="ARBA00001974"/>
    </source>
</evidence>
<sequence length="565" mass="61604">MDEYDYIIVGAGSAGCVLANRLTASGKHRVLLLEAGGSDRNIWVQMPLGYGRTFFDPAVNWMYNTEDDPGLNGRSAYWPRGKVLGGSSSINAMVYIRGLASDFDSWKGEGNNGWGWNDVLPYFRRSEDHEWGESDYHGAGGELHVTDIRQHVHPLCHDFLQGAEACGYPQTDDFNGPQMEGVGTFHINTRKGWRASSSNAFLRPAMKRNNLTVITHAQASRVLFDSDALVTEVGAESTAGANPFQIDGANSAQKTPRATGVEYIKNKQTHRVIAKKEVILSGGAINSPQLLQLSGIGDPALLARFDIPLVSANSSVGRHIQDHLAMTHYYKSRKPTLNNELYPVLGKLKAGIQYVLGRKGLLSLSVNQAGGFIRSNPEESQPNLQLYFNPLTYTLKPGDSKLMNPDPYAAFSMSFNACRPESRGHLEIRSADPMDKPSIHPNYLDTDKDIQEAIEGCRILRDLAASAPMAKLIESETLPGAEVQTDEALLADFRERAGTIYHAVGTCRMGQNSADSVVDERLRVHGVSGLRVIDASVFPSITSGNTNAPSIMVGEKGADLVLEDA</sequence>
<dbReference type="Gene3D" id="3.30.560.10">
    <property type="entry name" value="Glucose Oxidase, domain 3"/>
    <property type="match status" value="2"/>
</dbReference>
<organism evidence="9 10">
    <name type="scientific">Leucothrix pacifica</name>
    <dbReference type="NCBI Taxonomy" id="1247513"/>
    <lineage>
        <taxon>Bacteria</taxon>
        <taxon>Pseudomonadati</taxon>
        <taxon>Pseudomonadota</taxon>
        <taxon>Gammaproteobacteria</taxon>
        <taxon>Thiotrichales</taxon>
        <taxon>Thiotrichaceae</taxon>
        <taxon>Leucothrix</taxon>
    </lineage>
</organism>
<keyword evidence="3 6" id="KW-0285">Flavoprotein</keyword>
<accession>A0A317C252</accession>
<protein>
    <submittedName>
        <fullName evidence="9">Choline dehydrogenase</fullName>
    </submittedName>
</protein>
<dbReference type="PANTHER" id="PTHR11552:SF147">
    <property type="entry name" value="CHOLINE DEHYDROGENASE, MITOCHONDRIAL"/>
    <property type="match status" value="1"/>
</dbReference>
<evidence type="ECO:0000256" key="3">
    <source>
        <dbReference type="ARBA" id="ARBA00022630"/>
    </source>
</evidence>
<dbReference type="Pfam" id="PF05199">
    <property type="entry name" value="GMC_oxred_C"/>
    <property type="match status" value="1"/>
</dbReference>
<keyword evidence="4 5" id="KW-0274">FAD</keyword>
<dbReference type="PANTHER" id="PTHR11552">
    <property type="entry name" value="GLUCOSE-METHANOL-CHOLINE GMC OXIDOREDUCTASE"/>
    <property type="match status" value="1"/>
</dbReference>
<comment type="cofactor">
    <cofactor evidence="1 5">
        <name>FAD</name>
        <dbReference type="ChEBI" id="CHEBI:57692"/>
    </cofactor>
</comment>
<evidence type="ECO:0000313" key="10">
    <source>
        <dbReference type="Proteomes" id="UP000245539"/>
    </source>
</evidence>
<evidence type="ECO:0000256" key="2">
    <source>
        <dbReference type="ARBA" id="ARBA00010790"/>
    </source>
</evidence>
<feature type="domain" description="Glucose-methanol-choline oxidoreductase N-terminal" evidence="7">
    <location>
        <begin position="81"/>
        <end position="104"/>
    </location>
</feature>
<evidence type="ECO:0000313" key="9">
    <source>
        <dbReference type="EMBL" id="PWQ92736.1"/>
    </source>
</evidence>
<name>A0A317C252_9GAMM</name>
<dbReference type="EMBL" id="QGKM01000077">
    <property type="protein sequence ID" value="PWQ92736.1"/>
    <property type="molecule type" value="Genomic_DNA"/>
</dbReference>
<evidence type="ECO:0000256" key="5">
    <source>
        <dbReference type="PIRSR" id="PIRSR000137-2"/>
    </source>
</evidence>
<reference evidence="9 10" key="1">
    <citation type="submission" date="2018-05" db="EMBL/GenBank/DDBJ databases">
        <title>Leucothrix arctica sp. nov., isolated from Arctic seawater.</title>
        <authorList>
            <person name="Choi A."/>
            <person name="Baek K."/>
        </authorList>
    </citation>
    <scope>NUCLEOTIDE SEQUENCE [LARGE SCALE GENOMIC DNA]</scope>
    <source>
        <strain evidence="9 10">JCM 18388</strain>
    </source>
</reference>
<dbReference type="InterPro" id="IPR000172">
    <property type="entry name" value="GMC_OxRdtase_N"/>
</dbReference>
<comment type="similarity">
    <text evidence="2 6">Belongs to the GMC oxidoreductase family.</text>
</comment>
<dbReference type="Gene3D" id="3.50.50.60">
    <property type="entry name" value="FAD/NAD(P)-binding domain"/>
    <property type="match status" value="2"/>
</dbReference>
<dbReference type="Pfam" id="PF00732">
    <property type="entry name" value="GMC_oxred_N"/>
    <property type="match status" value="1"/>
</dbReference>
<dbReference type="GO" id="GO:0050660">
    <property type="term" value="F:flavin adenine dinucleotide binding"/>
    <property type="evidence" value="ECO:0007669"/>
    <property type="project" value="InterPro"/>
</dbReference>
<dbReference type="RefSeq" id="WP_109839378.1">
    <property type="nucleotide sequence ID" value="NZ_QGKM01000077.1"/>
</dbReference>
<comment type="caution">
    <text evidence="9">The sequence shown here is derived from an EMBL/GenBank/DDBJ whole genome shotgun (WGS) entry which is preliminary data.</text>
</comment>
<evidence type="ECO:0000256" key="6">
    <source>
        <dbReference type="RuleBase" id="RU003968"/>
    </source>
</evidence>
<dbReference type="Proteomes" id="UP000245539">
    <property type="component" value="Unassembled WGS sequence"/>
</dbReference>
<dbReference type="OrthoDB" id="9785276at2"/>
<feature type="binding site" evidence="5">
    <location>
        <begin position="91"/>
        <end position="94"/>
    </location>
    <ligand>
        <name>FAD</name>
        <dbReference type="ChEBI" id="CHEBI:57692"/>
    </ligand>
</feature>
<dbReference type="GO" id="GO:0016614">
    <property type="term" value="F:oxidoreductase activity, acting on CH-OH group of donors"/>
    <property type="evidence" value="ECO:0007669"/>
    <property type="project" value="InterPro"/>
</dbReference>
<feature type="binding site" evidence="5">
    <location>
        <position position="83"/>
    </location>
    <ligand>
        <name>FAD</name>
        <dbReference type="ChEBI" id="CHEBI:57692"/>
    </ligand>
</feature>
<proteinExistence type="inferred from homology"/>
<dbReference type="InterPro" id="IPR012132">
    <property type="entry name" value="GMC_OxRdtase"/>
</dbReference>
<keyword evidence="10" id="KW-1185">Reference proteome</keyword>
<dbReference type="SUPFAM" id="SSF51905">
    <property type="entry name" value="FAD/NAD(P)-binding domain"/>
    <property type="match status" value="1"/>
</dbReference>
<dbReference type="AlphaFoldDB" id="A0A317C252"/>